<dbReference type="RefSeq" id="WP_183190619.1">
    <property type="nucleotide sequence ID" value="NZ_JACICD010000005.1"/>
</dbReference>
<dbReference type="EMBL" id="JACICD010000005">
    <property type="protein sequence ID" value="MBB3772473.1"/>
    <property type="molecule type" value="Genomic_DNA"/>
</dbReference>
<gene>
    <name evidence="4" type="ORF">FHS55_003085</name>
</gene>
<evidence type="ECO:0000313" key="4">
    <source>
        <dbReference type="EMBL" id="MBB3772473.1"/>
    </source>
</evidence>
<feature type="compositionally biased region" description="Low complexity" evidence="1">
    <location>
        <begin position="1061"/>
        <end position="1078"/>
    </location>
</feature>
<evidence type="ECO:0000313" key="5">
    <source>
        <dbReference type="Proteomes" id="UP000533469"/>
    </source>
</evidence>
<name>A0A839ZCH2_9HYPH</name>
<reference evidence="4 5" key="1">
    <citation type="submission" date="2020-08" db="EMBL/GenBank/DDBJ databases">
        <title>Genomic Encyclopedia of Type Strains, Phase IV (KMG-IV): sequencing the most valuable type-strain genomes for metagenomic binning, comparative biology and taxonomic classification.</title>
        <authorList>
            <person name="Goeker M."/>
        </authorList>
    </citation>
    <scope>NUCLEOTIDE SEQUENCE [LARGE SCALE GENOMIC DNA]</scope>
    <source>
        <strain evidence="4 5">DSM 5895</strain>
    </source>
</reference>
<dbReference type="AlphaFoldDB" id="A0A839ZCH2"/>
<keyword evidence="5" id="KW-1185">Reference proteome</keyword>
<feature type="chain" id="PRO_5032535006" evidence="2">
    <location>
        <begin position="22"/>
        <end position="1216"/>
    </location>
</feature>
<feature type="signal peptide" evidence="2">
    <location>
        <begin position="1"/>
        <end position="21"/>
    </location>
</feature>
<protein>
    <submittedName>
        <fullName evidence="4">Uncharacterized protein involved in outer membrane biogenesis</fullName>
    </submittedName>
</protein>
<dbReference type="PANTHER" id="PTHR30441:SF4">
    <property type="entry name" value="PROTEIN ASMA"/>
    <property type="match status" value="1"/>
</dbReference>
<feature type="region of interest" description="Disordered" evidence="1">
    <location>
        <begin position="1061"/>
        <end position="1081"/>
    </location>
</feature>
<dbReference type="InterPro" id="IPR052894">
    <property type="entry name" value="AsmA-related"/>
</dbReference>
<feature type="compositionally biased region" description="Low complexity" evidence="1">
    <location>
        <begin position="1132"/>
        <end position="1165"/>
    </location>
</feature>
<dbReference type="InterPro" id="IPR007844">
    <property type="entry name" value="AsmA"/>
</dbReference>
<dbReference type="Proteomes" id="UP000533469">
    <property type="component" value="Unassembled WGS sequence"/>
</dbReference>
<accession>A0A839ZCH2</accession>
<evidence type="ECO:0000256" key="1">
    <source>
        <dbReference type="SAM" id="MobiDB-lite"/>
    </source>
</evidence>
<evidence type="ECO:0000259" key="3">
    <source>
        <dbReference type="Pfam" id="PF05170"/>
    </source>
</evidence>
<comment type="caution">
    <text evidence="4">The sequence shown here is derived from an EMBL/GenBank/DDBJ whole genome shotgun (WGS) entry which is preliminary data.</text>
</comment>
<organism evidence="4 5">
    <name type="scientific">Ancylobacter tetraedralis</name>
    <dbReference type="NCBI Taxonomy" id="217068"/>
    <lineage>
        <taxon>Bacteria</taxon>
        <taxon>Pseudomonadati</taxon>
        <taxon>Pseudomonadota</taxon>
        <taxon>Alphaproteobacteria</taxon>
        <taxon>Hyphomicrobiales</taxon>
        <taxon>Xanthobacteraceae</taxon>
        <taxon>Ancylobacter</taxon>
    </lineage>
</organism>
<feature type="compositionally biased region" description="Pro residues" evidence="1">
    <location>
        <begin position="1190"/>
        <end position="1216"/>
    </location>
</feature>
<sequence>MQNLLLTIASAIILAVAAAFAAPFVVDWTQWRATFEAQAARAVGVPVIIRGPIEAQILPTPKFVLHDVSVGVDSAGTGLAAAALSGRLSLGALMRGEFVADGLTLVRPRIRLVVDATGTLTLPTGAGRPAGLTIGDLTIENGTLDLLDRAGGRSLRLDDIDLAGELGGVLGPLRLEGEVASAGVRRKLRLSLAQAQPDGTTKLRLGVQSIGSPFTVDADGTLAFPGGRPAFQGRASLSMRAMEAAPGAAQDPLAGWSLAGTVNATPQAVDATNLSLSLGSGERPVELSGRGRLAAVGTPDQPAARLELSLAARQIDLNAATGGASPIGVIDRFAQTIAPLTGLATSGTLDLASDTVLLGGAAMREVKAGLDWSPAGWRARAIEARLPGRASIKLSGRLPQAAGTPSNDALFAGDMVLSAEDLPAFIGWAAPDATSLIAGLPTGAAELKGTVALAADRIALDRMNLRLGDTSLAGTAAYVFASPGGRGRIDAALSTAKVDIDTLLPPARKLLGYGGDRFDVRLSFSGTSVRLAGIDAAGADIILRSDAGGYAVERLAIANFGGLDLNGSGRLTATGASAAADGRFQARLTGARADGLPALARALGLAPVEAFASSMGADLAPLDVALDLTSQAGRTALDAKGRLGVLSGTAQLGFGAGRPMEGTLALDMSDGSAVLSTLGVPGLRAGLGPARATLALGSELDGTLSVAGATLTARGKLDFEADARARPNLALALADADLVQLFSTFPAGTVAALPASLSGTLTREGNGWQLAGLDGSLAGQKIAGRATYLPGETLPVEADLSLDTWSLPAALGLAVGPVTGPVAGAGSGWPDARFGTPALGGLAARVKLNLRRLELPAGLALDGARLQARLTGTGVAVEELTGALAGGRFSGRFDLTRRAGEAVQFDGHLALSDADSALLLQAADVTRPAVRGRVTLALDLTGSGRSPRAIAAALQGQGSLVVDGLEIAYADPRALQYVMLATERGLPPDQARTVQLLNEGLSRGPLKLDRLESALSVVGGVARTATARASVGAQRFTFTGSLDIPALSFETTLEIEDAAAAGQGSAPGAATGAPPSAGVQWRGPIAAPERRFDITPLIAAINMRALERETKRLESEYGRTPLTEAGHATDEAPAPSAAPQPQQLPARPAVQPPKAFAAPPQQRPATIRPVPPAAPSLPFPMQPGTDAPLLAPPLAPPIDIPPDPLRNPVAVPPMAP</sequence>
<evidence type="ECO:0000256" key="2">
    <source>
        <dbReference type="SAM" id="SignalP"/>
    </source>
</evidence>
<keyword evidence="2" id="KW-0732">Signal</keyword>
<dbReference type="PANTHER" id="PTHR30441">
    <property type="entry name" value="DUF748 DOMAIN-CONTAINING PROTEIN"/>
    <property type="match status" value="1"/>
</dbReference>
<feature type="domain" description="AsmA" evidence="3">
    <location>
        <begin position="6"/>
        <end position="123"/>
    </location>
</feature>
<dbReference type="GO" id="GO:0090313">
    <property type="term" value="P:regulation of protein targeting to membrane"/>
    <property type="evidence" value="ECO:0007669"/>
    <property type="project" value="TreeGrafter"/>
</dbReference>
<dbReference type="Pfam" id="PF05170">
    <property type="entry name" value="AsmA"/>
    <property type="match status" value="1"/>
</dbReference>
<dbReference type="GO" id="GO:0005886">
    <property type="term" value="C:plasma membrane"/>
    <property type="evidence" value="ECO:0007669"/>
    <property type="project" value="TreeGrafter"/>
</dbReference>
<proteinExistence type="predicted"/>
<feature type="region of interest" description="Disordered" evidence="1">
    <location>
        <begin position="1125"/>
        <end position="1216"/>
    </location>
</feature>
<feature type="compositionally biased region" description="Pro residues" evidence="1">
    <location>
        <begin position="1169"/>
        <end position="1181"/>
    </location>
</feature>